<organism evidence="1">
    <name type="scientific">Salmonella enterica</name>
    <name type="common">Salmonella choleraesuis</name>
    <dbReference type="NCBI Taxonomy" id="28901"/>
    <lineage>
        <taxon>Bacteria</taxon>
        <taxon>Pseudomonadati</taxon>
        <taxon>Pseudomonadota</taxon>
        <taxon>Gammaproteobacteria</taxon>
        <taxon>Enterobacterales</taxon>
        <taxon>Enterobacteriaceae</taxon>
        <taxon>Salmonella</taxon>
    </lineage>
</organism>
<reference evidence="1" key="1">
    <citation type="journal article" date="2018" name="Genome Biol.">
        <title>SKESA: strategic k-mer extension for scrupulous assemblies.</title>
        <authorList>
            <person name="Souvorov A."/>
            <person name="Agarwala R."/>
            <person name="Lipman D.J."/>
        </authorList>
    </citation>
    <scope>NUCLEOTIDE SEQUENCE</scope>
    <source>
        <strain evidence="1">MA.GW_S01999-08</strain>
    </source>
</reference>
<dbReference type="EMBL" id="DAAVNH010000007">
    <property type="protein sequence ID" value="HAF5505873.1"/>
    <property type="molecule type" value="Genomic_DNA"/>
</dbReference>
<evidence type="ECO:0000313" key="1">
    <source>
        <dbReference type="EMBL" id="HAF5505873.1"/>
    </source>
</evidence>
<dbReference type="AlphaFoldDB" id="A0A749BVG1"/>
<accession>A0A749BVG1</accession>
<sequence length="70" mass="7934">MNQWQAVTIPLFGSYPSHCFILSDVFHQSATTKNLFCHKAGGSSFSGCQCYFPTYWLGLYRCTAVMQKLD</sequence>
<comment type="caution">
    <text evidence="1">The sequence shown here is derived from an EMBL/GenBank/DDBJ whole genome shotgun (WGS) entry which is preliminary data.</text>
</comment>
<reference evidence="1" key="2">
    <citation type="submission" date="2020-02" db="EMBL/GenBank/DDBJ databases">
        <authorList>
            <consortium name="NCBI Pathogen Detection Project"/>
        </authorList>
    </citation>
    <scope>NUCLEOTIDE SEQUENCE</scope>
    <source>
        <strain evidence="1">MA.GW_S01999-08</strain>
    </source>
</reference>
<gene>
    <name evidence="1" type="ORF">G8C29_003472</name>
</gene>
<protein>
    <submittedName>
        <fullName evidence="1">Uncharacterized protein</fullName>
    </submittedName>
</protein>
<proteinExistence type="predicted"/>
<name>A0A749BVG1_SALER</name>